<dbReference type="PRINTS" id="PR00929">
    <property type="entry name" value="ATHOOK"/>
</dbReference>
<evidence type="ECO:0008006" key="6">
    <source>
        <dbReference type="Google" id="ProtNLM"/>
    </source>
</evidence>
<evidence type="ECO:0000256" key="2">
    <source>
        <dbReference type="ARBA" id="ARBA00023125"/>
    </source>
</evidence>
<keyword evidence="5" id="KW-1185">Reference proteome</keyword>
<sequence length="447" mass="51014">MKKRWEKLGIWNPVWGFSGRNVKPNDDPFKWRWKWDQETGEETDRQPAEEDLITRTLLARKDLRRGEHVPIEPQPSLVQDATASEAETFLTSRPWFLYKLEVTEEKQRAGRVSLKDQQQLPQGSCAEQVIERWKERGDWKDEYDEDGVTSWKWRHESPAPELEDLTPIQSMAESDLLDASVIEFTPSELDELEINELPWNEQPETYWVTPKGLERLPGFPGEMPKSHSADYHSPQMPISRSAPVGTLGSRKEASEKINNKNSLSADASEQKLLKPQKRALNCTPQKARRGRRQPQTEATISHDHDQSSHTPRRSARIAGTKRPAESIPTEAPPSKRPRGRKASRADQLTVSEPGPRKKTSARTRPPPQEETKVVPKRGRGRPEKEALKPAPAKMTTKAQHREGRGRGRPSKKESEPSSLQESPPKRRRGRPKKENPATTRSSISKKK</sequence>
<feature type="compositionally biased region" description="Polar residues" evidence="3">
    <location>
        <begin position="436"/>
        <end position="447"/>
    </location>
</feature>
<dbReference type="InterPro" id="IPR017956">
    <property type="entry name" value="AT_hook_DNA-bd_motif"/>
</dbReference>
<dbReference type="GO" id="GO:0000785">
    <property type="term" value="C:chromatin"/>
    <property type="evidence" value="ECO:0007669"/>
    <property type="project" value="InterPro"/>
</dbReference>
<evidence type="ECO:0000256" key="3">
    <source>
        <dbReference type="SAM" id="MobiDB-lite"/>
    </source>
</evidence>
<organism evidence="4 5">
    <name type="scientific">Colletotrichum godetiae</name>
    <dbReference type="NCBI Taxonomy" id="1209918"/>
    <lineage>
        <taxon>Eukaryota</taxon>
        <taxon>Fungi</taxon>
        <taxon>Dikarya</taxon>
        <taxon>Ascomycota</taxon>
        <taxon>Pezizomycotina</taxon>
        <taxon>Sordariomycetes</taxon>
        <taxon>Hypocreomycetidae</taxon>
        <taxon>Glomerellales</taxon>
        <taxon>Glomerellaceae</taxon>
        <taxon>Colletotrichum</taxon>
        <taxon>Colletotrichum acutatum species complex</taxon>
    </lineage>
</organism>
<dbReference type="RefSeq" id="XP_060427187.1">
    <property type="nucleotide sequence ID" value="XM_060575386.1"/>
</dbReference>
<dbReference type="GO" id="GO:0006355">
    <property type="term" value="P:regulation of DNA-templated transcription"/>
    <property type="evidence" value="ECO:0007669"/>
    <property type="project" value="InterPro"/>
</dbReference>
<name>A0AAJ0AH58_9PEZI</name>
<feature type="compositionally biased region" description="Basic and acidic residues" evidence="3">
    <location>
        <begin position="249"/>
        <end position="258"/>
    </location>
</feature>
<proteinExistence type="predicted"/>
<gene>
    <name evidence="4" type="ORF">BDP55DRAFT_670471</name>
</gene>
<dbReference type="GO" id="GO:0003677">
    <property type="term" value="F:DNA binding"/>
    <property type="evidence" value="ECO:0007669"/>
    <property type="project" value="UniProtKB-KW"/>
</dbReference>
<keyword evidence="1" id="KW-0677">Repeat</keyword>
<dbReference type="Proteomes" id="UP001224890">
    <property type="component" value="Unassembled WGS sequence"/>
</dbReference>
<evidence type="ECO:0000313" key="4">
    <source>
        <dbReference type="EMBL" id="KAK1673184.1"/>
    </source>
</evidence>
<dbReference type="EMBL" id="JAHMHR010000032">
    <property type="protein sequence ID" value="KAK1673184.1"/>
    <property type="molecule type" value="Genomic_DNA"/>
</dbReference>
<feature type="compositionally biased region" description="Basic and acidic residues" evidence="3">
    <location>
        <begin position="399"/>
        <end position="415"/>
    </location>
</feature>
<dbReference type="PRINTS" id="PR00930">
    <property type="entry name" value="HIGHMOBLTYIY"/>
</dbReference>
<dbReference type="SMART" id="SM00384">
    <property type="entry name" value="AT_hook"/>
    <property type="match status" value="3"/>
</dbReference>
<evidence type="ECO:0000256" key="1">
    <source>
        <dbReference type="ARBA" id="ARBA00022737"/>
    </source>
</evidence>
<reference evidence="4" key="1">
    <citation type="submission" date="2021-06" db="EMBL/GenBank/DDBJ databases">
        <title>Comparative genomics, transcriptomics and evolutionary studies reveal genomic signatures of adaptation to plant cell wall in hemibiotrophic fungi.</title>
        <authorList>
            <consortium name="DOE Joint Genome Institute"/>
            <person name="Baroncelli R."/>
            <person name="Diaz J.F."/>
            <person name="Benocci T."/>
            <person name="Peng M."/>
            <person name="Battaglia E."/>
            <person name="Haridas S."/>
            <person name="Andreopoulos W."/>
            <person name="Labutti K."/>
            <person name="Pangilinan J."/>
            <person name="Floch G.L."/>
            <person name="Makela M.R."/>
            <person name="Henrissat B."/>
            <person name="Grigoriev I.V."/>
            <person name="Crouch J.A."/>
            <person name="De Vries R.P."/>
            <person name="Sukno S.A."/>
            <person name="Thon M.R."/>
        </authorList>
    </citation>
    <scope>NUCLEOTIDE SEQUENCE</scope>
    <source>
        <strain evidence="4">CBS 193.32</strain>
    </source>
</reference>
<comment type="caution">
    <text evidence="4">The sequence shown here is derived from an EMBL/GenBank/DDBJ whole genome shotgun (WGS) entry which is preliminary data.</text>
</comment>
<keyword evidence="2" id="KW-0238">DNA-binding</keyword>
<dbReference type="GO" id="GO:0005634">
    <property type="term" value="C:nucleus"/>
    <property type="evidence" value="ECO:0007669"/>
    <property type="project" value="InterPro"/>
</dbReference>
<dbReference type="AlphaFoldDB" id="A0AAJ0AH58"/>
<protein>
    <recommendedName>
        <fullName evidence="6">AT hook domain-containing protein</fullName>
    </recommendedName>
</protein>
<dbReference type="GeneID" id="85459912"/>
<feature type="region of interest" description="Disordered" evidence="3">
    <location>
        <begin position="211"/>
        <end position="447"/>
    </location>
</feature>
<dbReference type="InterPro" id="IPR000116">
    <property type="entry name" value="HMGA"/>
</dbReference>
<evidence type="ECO:0000313" key="5">
    <source>
        <dbReference type="Proteomes" id="UP001224890"/>
    </source>
</evidence>
<accession>A0AAJ0AH58</accession>